<sequence>MLMKISPSHHLTILPSYHLTMVGIKYTVGPVVVLDTVPRHEHRPRVPGNQATALVFPALAALILVLISTLSIPMIHGLSIVDVDMGMNGTVHFGGWGWCSEGVPGNKDMCSDLRGFASGMAHQLEQLPEPVKSLSELDSVVPKAYLTAQGVAEIFSVLFAWIAINCTLAASGFWQSKENIAWSWTSWSFAWTFWSGITGIISWGLALGQVTRFKAHAMRVDGTKAEVTPGPVIWMMLAAILLNFLSFAVRIAWGKDRARPLWTVKGDKIEDPVGDATELPTWDSLNIDPETKRSSIDKSMKM</sequence>
<reference evidence="2 3" key="1">
    <citation type="submission" date="2017-03" db="EMBL/GenBank/DDBJ databases">
        <title>Widespread Adenine N6-methylation of Active Genes in Fungi.</title>
        <authorList>
            <consortium name="DOE Joint Genome Institute"/>
            <person name="Mondo S.J."/>
            <person name="Dannebaum R.O."/>
            <person name="Kuo R.C."/>
            <person name="Louie K.B."/>
            <person name="Bewick A.J."/>
            <person name="Labutti K."/>
            <person name="Haridas S."/>
            <person name="Kuo A."/>
            <person name="Salamov A."/>
            <person name="Ahrendt S.R."/>
            <person name="Lau R."/>
            <person name="Bowen B.P."/>
            <person name="Lipzen A."/>
            <person name="Sullivan W."/>
            <person name="Andreopoulos W.B."/>
            <person name="Clum A."/>
            <person name="Lindquist E."/>
            <person name="Daum C."/>
            <person name="Northen T.R."/>
            <person name="Ramamoorthy G."/>
            <person name="Schmitz R.J."/>
            <person name="Gryganskyi A."/>
            <person name="Culley D."/>
            <person name="Magnuson J."/>
            <person name="James T.Y."/>
            <person name="O'Malley M.A."/>
            <person name="Stajich J.E."/>
            <person name="Spatafora J.W."/>
            <person name="Visel A."/>
            <person name="Grigoriev I.V."/>
        </authorList>
    </citation>
    <scope>NUCLEOTIDE SEQUENCE [LARGE SCALE GENOMIC DNA]</scope>
    <source>
        <strain evidence="2 3">NRRL Y-17943</strain>
    </source>
</reference>
<feature type="transmembrane region" description="Helical" evidence="1">
    <location>
        <begin position="186"/>
        <end position="206"/>
    </location>
</feature>
<proteinExistence type="predicted"/>
<accession>A0A1Y1URG7</accession>
<evidence type="ECO:0000313" key="2">
    <source>
        <dbReference type="EMBL" id="ORX40661.1"/>
    </source>
</evidence>
<evidence type="ECO:0008006" key="4">
    <source>
        <dbReference type="Google" id="ProtNLM"/>
    </source>
</evidence>
<keyword evidence="1" id="KW-0472">Membrane</keyword>
<dbReference type="GeneID" id="33556104"/>
<feature type="transmembrane region" description="Helical" evidence="1">
    <location>
        <begin position="232"/>
        <end position="253"/>
    </location>
</feature>
<comment type="caution">
    <text evidence="2">The sequence shown here is derived from an EMBL/GenBank/DDBJ whole genome shotgun (WGS) entry which is preliminary data.</text>
</comment>
<gene>
    <name evidence="2" type="ORF">BD324DRAFT_611711</name>
</gene>
<dbReference type="InParanoid" id="A0A1Y1URG7"/>
<name>A0A1Y1URG7_9TREE</name>
<protein>
    <recommendedName>
        <fullName evidence="4">SUR7/PalI family-domain-containing protein</fullName>
    </recommendedName>
</protein>
<dbReference type="EMBL" id="NBSH01000001">
    <property type="protein sequence ID" value="ORX40661.1"/>
    <property type="molecule type" value="Genomic_DNA"/>
</dbReference>
<dbReference type="RefSeq" id="XP_021874340.1">
    <property type="nucleotide sequence ID" value="XM_022014296.1"/>
</dbReference>
<keyword evidence="3" id="KW-1185">Reference proteome</keyword>
<keyword evidence="1" id="KW-1133">Transmembrane helix</keyword>
<evidence type="ECO:0000256" key="1">
    <source>
        <dbReference type="SAM" id="Phobius"/>
    </source>
</evidence>
<evidence type="ECO:0000313" key="3">
    <source>
        <dbReference type="Proteomes" id="UP000193218"/>
    </source>
</evidence>
<feature type="transmembrane region" description="Helical" evidence="1">
    <location>
        <begin position="53"/>
        <end position="75"/>
    </location>
</feature>
<dbReference type="AlphaFoldDB" id="A0A1Y1URG7"/>
<feature type="transmembrane region" description="Helical" evidence="1">
    <location>
        <begin position="154"/>
        <end position="174"/>
    </location>
</feature>
<keyword evidence="1" id="KW-0812">Transmembrane</keyword>
<dbReference type="Proteomes" id="UP000193218">
    <property type="component" value="Unassembled WGS sequence"/>
</dbReference>
<dbReference type="OrthoDB" id="2591968at2759"/>
<organism evidence="2 3">
    <name type="scientific">Kockovaella imperatae</name>
    <dbReference type="NCBI Taxonomy" id="4999"/>
    <lineage>
        <taxon>Eukaryota</taxon>
        <taxon>Fungi</taxon>
        <taxon>Dikarya</taxon>
        <taxon>Basidiomycota</taxon>
        <taxon>Agaricomycotina</taxon>
        <taxon>Tremellomycetes</taxon>
        <taxon>Tremellales</taxon>
        <taxon>Cuniculitremaceae</taxon>
        <taxon>Kockovaella</taxon>
    </lineage>
</organism>